<keyword evidence="17" id="KW-1015">Disulfide bond</keyword>
<dbReference type="FunFam" id="3.40.190.10:FF:000060">
    <property type="entry name" value="Glutamate receptor ionotropic, kainate 1"/>
    <property type="match status" value="1"/>
</dbReference>
<keyword evidence="9" id="KW-0675">Receptor</keyword>
<feature type="binding site" evidence="15">
    <location>
        <position position="357"/>
    </location>
    <ligand>
        <name>L-glutamate</name>
        <dbReference type="ChEBI" id="CHEBI:29985"/>
    </ligand>
</feature>
<keyword evidence="10" id="KW-0325">Glycoprotein</keyword>
<keyword evidence="13" id="KW-0407">Ion channel</keyword>
<dbReference type="GO" id="GO:0038023">
    <property type="term" value="F:signaling receptor activity"/>
    <property type="evidence" value="ECO:0007669"/>
    <property type="project" value="InterPro"/>
</dbReference>
<evidence type="ECO:0000256" key="18">
    <source>
        <dbReference type="SAM" id="Phobius"/>
    </source>
</evidence>
<feature type="transmembrane region" description="Helical" evidence="18">
    <location>
        <begin position="194"/>
        <end position="214"/>
    </location>
</feature>
<evidence type="ECO:0000259" key="20">
    <source>
        <dbReference type="SMART" id="SM00918"/>
    </source>
</evidence>
<feature type="site" description="Interaction with the cone snail toxin Con-ikot-ikot" evidence="16">
    <location>
        <position position="317"/>
    </location>
</feature>
<dbReference type="FunFam" id="1.10.287.70:FF:000143">
    <property type="entry name" value="Probable glutamate receptor"/>
    <property type="match status" value="1"/>
</dbReference>
<dbReference type="Pfam" id="PF10613">
    <property type="entry name" value="Lig_chan-Glu_bd"/>
    <property type="match status" value="1"/>
</dbReference>
<dbReference type="InterPro" id="IPR001508">
    <property type="entry name" value="Iono_Glu_rcpt_met"/>
</dbReference>
<evidence type="ECO:0000256" key="10">
    <source>
        <dbReference type="ARBA" id="ARBA00023180"/>
    </source>
</evidence>
<dbReference type="Gene3D" id="3.40.190.10">
    <property type="entry name" value="Periplasmic binding protein-like II"/>
    <property type="match status" value="2"/>
</dbReference>
<keyword evidence="7" id="KW-0406">Ion transport</keyword>
<keyword evidence="11" id="KW-0628">Postsynaptic cell membrane</keyword>
<dbReference type="SUPFAM" id="SSF53850">
    <property type="entry name" value="Periplasmic binding protein-like II"/>
    <property type="match status" value="1"/>
</dbReference>
<feature type="binding site" evidence="15">
    <location>
        <position position="157"/>
    </location>
    <ligand>
        <name>L-glutamate</name>
        <dbReference type="ChEBI" id="CHEBI:29985"/>
    </ligand>
</feature>
<feature type="disulfide bond" evidence="17">
    <location>
        <begin position="369"/>
        <end position="423"/>
    </location>
</feature>
<dbReference type="Proteomes" id="UP001208570">
    <property type="component" value="Unassembled WGS sequence"/>
</dbReference>
<keyword evidence="12" id="KW-1071">Ligand-gated ion channel</keyword>
<evidence type="ECO:0000256" key="3">
    <source>
        <dbReference type="ARBA" id="ARBA00022692"/>
    </source>
</evidence>
<keyword evidence="6" id="KW-0770">Synapse</keyword>
<name>A0AAD9J7N1_9ANNE</name>
<evidence type="ECO:0000256" key="11">
    <source>
        <dbReference type="ARBA" id="ARBA00023257"/>
    </source>
</evidence>
<evidence type="ECO:0000259" key="19">
    <source>
        <dbReference type="SMART" id="SM00079"/>
    </source>
</evidence>
<feature type="site" description="Crucial to convey clamshell closure to channel opening" evidence="16">
    <location>
        <position position="290"/>
    </location>
</feature>
<feature type="domain" description="Ionotropic glutamate receptor C-terminal" evidence="19">
    <location>
        <begin position="62"/>
        <end position="420"/>
    </location>
</feature>
<evidence type="ECO:0000313" key="22">
    <source>
        <dbReference type="Proteomes" id="UP001208570"/>
    </source>
</evidence>
<dbReference type="PRINTS" id="PR00177">
    <property type="entry name" value="NMDARECEPTOR"/>
</dbReference>
<evidence type="ECO:0000256" key="9">
    <source>
        <dbReference type="ARBA" id="ARBA00023170"/>
    </source>
</evidence>
<organism evidence="21 22">
    <name type="scientific">Paralvinella palmiformis</name>
    <dbReference type="NCBI Taxonomy" id="53620"/>
    <lineage>
        <taxon>Eukaryota</taxon>
        <taxon>Metazoa</taxon>
        <taxon>Spiralia</taxon>
        <taxon>Lophotrochozoa</taxon>
        <taxon>Annelida</taxon>
        <taxon>Polychaeta</taxon>
        <taxon>Sedentaria</taxon>
        <taxon>Canalipalpata</taxon>
        <taxon>Terebellida</taxon>
        <taxon>Terebelliformia</taxon>
        <taxon>Alvinellidae</taxon>
        <taxon>Paralvinella</taxon>
    </lineage>
</organism>
<dbReference type="EMBL" id="JAODUP010000565">
    <property type="protein sequence ID" value="KAK2147185.1"/>
    <property type="molecule type" value="Genomic_DNA"/>
</dbReference>
<evidence type="ECO:0000256" key="16">
    <source>
        <dbReference type="PIRSR" id="PIRSR601508-2"/>
    </source>
</evidence>
<dbReference type="GO" id="GO:0045211">
    <property type="term" value="C:postsynaptic membrane"/>
    <property type="evidence" value="ECO:0007669"/>
    <property type="project" value="UniProtKB-SubCell"/>
</dbReference>
<keyword evidence="1" id="KW-0813">Transport</keyword>
<dbReference type="SMART" id="SM00079">
    <property type="entry name" value="PBPe"/>
    <property type="match status" value="1"/>
</dbReference>
<gene>
    <name evidence="21" type="ORF">LSH36_565g02066</name>
</gene>
<keyword evidence="4" id="KW-0732">Signal</keyword>
<evidence type="ECO:0000256" key="2">
    <source>
        <dbReference type="ARBA" id="ARBA00022475"/>
    </source>
</evidence>
<dbReference type="FunFam" id="3.40.190.10:FF:000024">
    <property type="entry name" value="Glutamate receptor, ionotropic, delta 1"/>
    <property type="match status" value="1"/>
</dbReference>
<dbReference type="AlphaFoldDB" id="A0AAD9J7N1"/>
<evidence type="ECO:0000256" key="12">
    <source>
        <dbReference type="ARBA" id="ARBA00023286"/>
    </source>
</evidence>
<evidence type="ECO:0000256" key="7">
    <source>
        <dbReference type="ARBA" id="ARBA00023065"/>
    </source>
</evidence>
<protein>
    <submittedName>
        <fullName evidence="21">Uncharacterized protein</fullName>
    </submittedName>
</protein>
<comment type="caution">
    <text evidence="21">The sequence shown here is derived from an EMBL/GenBank/DDBJ whole genome shotgun (WGS) entry which is preliminary data.</text>
</comment>
<evidence type="ECO:0000256" key="13">
    <source>
        <dbReference type="ARBA" id="ARBA00023303"/>
    </source>
</evidence>
<accession>A0AAD9J7N1</accession>
<evidence type="ECO:0000256" key="5">
    <source>
        <dbReference type="ARBA" id="ARBA00022989"/>
    </source>
</evidence>
<evidence type="ECO:0000256" key="4">
    <source>
        <dbReference type="ARBA" id="ARBA00022729"/>
    </source>
</evidence>
<dbReference type="Gene3D" id="1.10.287.70">
    <property type="match status" value="1"/>
</dbReference>
<dbReference type="SMART" id="SM00918">
    <property type="entry name" value="Lig_chan-Glu_bd"/>
    <property type="match status" value="1"/>
</dbReference>
<evidence type="ECO:0000256" key="8">
    <source>
        <dbReference type="ARBA" id="ARBA00023136"/>
    </source>
</evidence>
<dbReference type="Pfam" id="PF00060">
    <property type="entry name" value="Lig_chan"/>
    <property type="match status" value="1"/>
</dbReference>
<evidence type="ECO:0000256" key="1">
    <source>
        <dbReference type="ARBA" id="ARBA00022448"/>
    </source>
</evidence>
<dbReference type="InterPro" id="IPR015683">
    <property type="entry name" value="Ionotropic_Glu_rcpt"/>
</dbReference>
<keyword evidence="5 18" id="KW-1133">Transmembrane helix</keyword>
<dbReference type="PANTHER" id="PTHR18966">
    <property type="entry name" value="IONOTROPIC GLUTAMATE RECEPTOR"/>
    <property type="match status" value="1"/>
</dbReference>
<proteinExistence type="predicted"/>
<evidence type="ECO:0000256" key="15">
    <source>
        <dbReference type="PIRSR" id="PIRSR601508-1"/>
    </source>
</evidence>
<comment type="subcellular location">
    <subcellularLocation>
        <location evidence="14">Postsynaptic cell membrane</location>
        <topology evidence="14">Multi-pass membrane protein</topology>
    </subcellularLocation>
</comment>
<keyword evidence="8 18" id="KW-0472">Membrane</keyword>
<feature type="domain" description="Ionotropic glutamate receptor L-glutamate and glycine-binding" evidence="20">
    <location>
        <begin position="72"/>
        <end position="141"/>
    </location>
</feature>
<feature type="transmembrane region" description="Helical" evidence="18">
    <location>
        <begin position="262"/>
        <end position="283"/>
    </location>
</feature>
<keyword evidence="2" id="KW-1003">Cell membrane</keyword>
<dbReference type="InterPro" id="IPR019594">
    <property type="entry name" value="Glu/Gly-bd"/>
</dbReference>
<reference evidence="21" key="1">
    <citation type="journal article" date="2023" name="Mol. Biol. Evol.">
        <title>Third-Generation Sequencing Reveals the Adaptive Role of the Epigenome in Three Deep-Sea Polychaetes.</title>
        <authorList>
            <person name="Perez M."/>
            <person name="Aroh O."/>
            <person name="Sun Y."/>
            <person name="Lan Y."/>
            <person name="Juniper S.K."/>
            <person name="Young C.R."/>
            <person name="Angers B."/>
            <person name="Qian P.Y."/>
        </authorList>
    </citation>
    <scope>NUCLEOTIDE SEQUENCE</scope>
    <source>
        <strain evidence="21">P08H-3</strain>
    </source>
</reference>
<evidence type="ECO:0000256" key="6">
    <source>
        <dbReference type="ARBA" id="ARBA00023018"/>
    </source>
</evidence>
<evidence type="ECO:0000313" key="21">
    <source>
        <dbReference type="EMBL" id="KAK2147185.1"/>
    </source>
</evidence>
<dbReference type="GO" id="GO:0015276">
    <property type="term" value="F:ligand-gated monoatomic ion channel activity"/>
    <property type="evidence" value="ECO:0007669"/>
    <property type="project" value="InterPro"/>
</dbReference>
<evidence type="ECO:0000256" key="14">
    <source>
        <dbReference type="ARBA" id="ARBA00034104"/>
    </source>
</evidence>
<keyword evidence="22" id="KW-1185">Reference proteome</keyword>
<keyword evidence="3 18" id="KW-0812">Transmembrane</keyword>
<feature type="transmembrane region" description="Helical" evidence="18">
    <location>
        <begin position="444"/>
        <end position="464"/>
    </location>
</feature>
<feature type="binding site" evidence="15">
    <location>
        <position position="150"/>
    </location>
    <ligand>
        <name>L-glutamate</name>
        <dbReference type="ChEBI" id="CHEBI:29985"/>
    </ligand>
</feature>
<evidence type="ECO:0000256" key="17">
    <source>
        <dbReference type="PIRSR" id="PIRSR601508-3"/>
    </source>
</evidence>
<feature type="binding site" evidence="15">
    <location>
        <position position="152"/>
    </location>
    <ligand>
        <name>L-glutamate</name>
        <dbReference type="ChEBI" id="CHEBI:29985"/>
    </ligand>
</feature>
<dbReference type="InterPro" id="IPR001320">
    <property type="entry name" value="Iontro_rcpt_C"/>
</dbReference>
<sequence>MTVEFGEDKRRIDFSWDIYSFSDYRLTKTAEWVKGIDGSKESRLRFLHPEGISLRPRWPRKKAKVVTILEKPWIMTKESLTNCTGNECFEGFVVDMMTEIAKQPVFQHSIEYELYIVPDGLFGNLDPESMEWNGIMGEIISGNATLSLAPLSINKQREEAVDFTKPFKTRGITMLIKTPESSPSFFQFLAPLSYQVWGMILLAMVVMSLALSLYEKSGTRQRSDMLPIIGQESCWFAFGTLMQEGTEVSPVTVAGRILTAAWWFFAMILISSYTANLAAFLTVKKINSPIESISDLAAQTKIKYGTVRESGVLTFFRNTQIEPYRTMAQRMGPDSLVNNTAEGLARVLEGSYAFLWDNSVNNYIAATDCRYTEIGDPFDHKGFGIGVPTGAAYRENLTLAVLSLADNGILDQLMDKWWKADECHAPDESSKYTNDTEELKLENVAGIFFVLAAGLLLGLVACLVDKYTNLFTRRQKKDAGGVGMTMNVMQPDYTKKS</sequence>